<accession>X1ASQ1</accession>
<gene>
    <name evidence="2" type="ORF">S01H4_24477</name>
</gene>
<feature type="non-terminal residue" evidence="2">
    <location>
        <position position="1"/>
    </location>
</feature>
<dbReference type="AlphaFoldDB" id="X1ASQ1"/>
<protein>
    <recommendedName>
        <fullName evidence="3">DUF996 domain-containing protein</fullName>
    </recommendedName>
</protein>
<feature type="transmembrane region" description="Helical" evidence="1">
    <location>
        <begin position="89"/>
        <end position="111"/>
    </location>
</feature>
<feature type="transmembrane region" description="Helical" evidence="1">
    <location>
        <begin position="32"/>
        <end position="55"/>
    </location>
</feature>
<evidence type="ECO:0008006" key="3">
    <source>
        <dbReference type="Google" id="ProtNLM"/>
    </source>
</evidence>
<organism evidence="2">
    <name type="scientific">marine sediment metagenome</name>
    <dbReference type="NCBI Taxonomy" id="412755"/>
    <lineage>
        <taxon>unclassified sequences</taxon>
        <taxon>metagenomes</taxon>
        <taxon>ecological metagenomes</taxon>
    </lineage>
</organism>
<sequence>SIIGIILLLIGLKGLANFYKEEGIFNNALYSIIIAIVGCVVGVGIIAVSAVSALADLAIDWANIEDWGNVGADVGTIFTDFDLSAISSLLGALFVGLIIFYVVMIVSMYFLRKSMNQLSTKSGIGLFGTAGILLLIGAVLPVIGLLIIWIGFILATVALFQIKRPLPSATEVRLGRAEGSNEKRVD</sequence>
<keyword evidence="1" id="KW-0472">Membrane</keyword>
<reference evidence="2" key="1">
    <citation type="journal article" date="2014" name="Front. Microbiol.">
        <title>High frequency of phylogenetically diverse reductive dehalogenase-homologous genes in deep subseafloor sedimentary metagenomes.</title>
        <authorList>
            <person name="Kawai M."/>
            <person name="Futagami T."/>
            <person name="Toyoda A."/>
            <person name="Takaki Y."/>
            <person name="Nishi S."/>
            <person name="Hori S."/>
            <person name="Arai W."/>
            <person name="Tsubouchi T."/>
            <person name="Morono Y."/>
            <person name="Uchiyama I."/>
            <person name="Ito T."/>
            <person name="Fujiyama A."/>
            <person name="Inagaki F."/>
            <person name="Takami H."/>
        </authorList>
    </citation>
    <scope>NUCLEOTIDE SEQUENCE</scope>
    <source>
        <strain evidence="2">Expedition CK06-06</strain>
    </source>
</reference>
<keyword evidence="1" id="KW-0812">Transmembrane</keyword>
<evidence type="ECO:0000313" key="2">
    <source>
        <dbReference type="EMBL" id="GAG85894.1"/>
    </source>
</evidence>
<dbReference type="InterPro" id="IPR010397">
    <property type="entry name" value="DUF996"/>
</dbReference>
<dbReference type="Pfam" id="PF06195">
    <property type="entry name" value="DUF996"/>
    <property type="match status" value="1"/>
</dbReference>
<name>X1ASQ1_9ZZZZ</name>
<comment type="caution">
    <text evidence="2">The sequence shown here is derived from an EMBL/GenBank/DDBJ whole genome shotgun (WGS) entry which is preliminary data.</text>
</comment>
<dbReference type="EMBL" id="BART01011499">
    <property type="protein sequence ID" value="GAG85894.1"/>
    <property type="molecule type" value="Genomic_DNA"/>
</dbReference>
<proteinExistence type="predicted"/>
<feature type="transmembrane region" description="Helical" evidence="1">
    <location>
        <begin position="131"/>
        <end position="160"/>
    </location>
</feature>
<evidence type="ECO:0000256" key="1">
    <source>
        <dbReference type="SAM" id="Phobius"/>
    </source>
</evidence>
<keyword evidence="1" id="KW-1133">Transmembrane helix</keyword>